<dbReference type="InterPro" id="IPR036291">
    <property type="entry name" value="NAD(P)-bd_dom_sf"/>
</dbReference>
<reference evidence="10 11" key="1">
    <citation type="submission" date="2020-10" db="EMBL/GenBank/DDBJ databases">
        <title>Connecting structure to function with the recovery of over 1000 high-quality activated sludge metagenome-assembled genomes encoding full-length rRNA genes using long-read sequencing.</title>
        <authorList>
            <person name="Singleton C.M."/>
            <person name="Petriglieri F."/>
            <person name="Kristensen J.M."/>
            <person name="Kirkegaard R.H."/>
            <person name="Michaelsen T.Y."/>
            <person name="Andersen M.H."/>
            <person name="Karst S.M."/>
            <person name="Dueholm M.S."/>
            <person name="Nielsen P.H."/>
            <person name="Albertsen M."/>
        </authorList>
    </citation>
    <scope>NUCLEOTIDE SEQUENCE [LARGE SCALE GENOMIC DNA]</scope>
    <source>
        <strain evidence="10">Lyne_18-Q3-R50-59_MAXAC.006</strain>
    </source>
</reference>
<evidence type="ECO:0000256" key="3">
    <source>
        <dbReference type="ARBA" id="ARBA00023015"/>
    </source>
</evidence>
<dbReference type="Gene3D" id="3.40.50.720">
    <property type="entry name" value="NAD(P)-binding Rossmann-like Domain"/>
    <property type="match status" value="1"/>
</dbReference>
<comment type="subunit">
    <text evidence="7">Homodimer.</text>
</comment>
<dbReference type="Pfam" id="PF02629">
    <property type="entry name" value="CoA_binding"/>
    <property type="match status" value="1"/>
</dbReference>
<dbReference type="GO" id="GO:0003700">
    <property type="term" value="F:DNA-binding transcription factor activity"/>
    <property type="evidence" value="ECO:0007669"/>
    <property type="project" value="UniProtKB-UniRule"/>
</dbReference>
<feature type="domain" description="CoA-binding" evidence="9">
    <location>
        <begin position="95"/>
        <end position="196"/>
    </location>
</feature>
<accession>A0A936NBH4</accession>
<evidence type="ECO:0000313" key="10">
    <source>
        <dbReference type="EMBL" id="MBK9297242.1"/>
    </source>
</evidence>
<evidence type="ECO:0000256" key="1">
    <source>
        <dbReference type="ARBA" id="ARBA00022490"/>
    </source>
</evidence>
<gene>
    <name evidence="7" type="primary">rex</name>
    <name evidence="10" type="ORF">IPN02_10525</name>
</gene>
<dbReference type="NCBIfam" id="NF003994">
    <property type="entry name" value="PRK05472.2-3"/>
    <property type="match status" value="1"/>
</dbReference>
<dbReference type="SUPFAM" id="SSF51735">
    <property type="entry name" value="NAD(P)-binding Rossmann-fold domains"/>
    <property type="match status" value="1"/>
</dbReference>
<name>A0A936NBH4_9ACTN</name>
<dbReference type="InterPro" id="IPR036390">
    <property type="entry name" value="WH_DNA-bd_sf"/>
</dbReference>
<keyword evidence="3 7" id="KW-0805">Transcription regulation</keyword>
<dbReference type="NCBIfam" id="NF003996">
    <property type="entry name" value="PRK05472.2-5"/>
    <property type="match status" value="1"/>
</dbReference>
<evidence type="ECO:0000256" key="2">
    <source>
        <dbReference type="ARBA" id="ARBA00022491"/>
    </source>
</evidence>
<evidence type="ECO:0000256" key="4">
    <source>
        <dbReference type="ARBA" id="ARBA00023027"/>
    </source>
</evidence>
<dbReference type="PANTHER" id="PTHR35786:SF1">
    <property type="entry name" value="REDOX-SENSING TRANSCRIPTIONAL REPRESSOR REX 1"/>
    <property type="match status" value="1"/>
</dbReference>
<evidence type="ECO:0000256" key="7">
    <source>
        <dbReference type="HAMAP-Rule" id="MF_01131"/>
    </source>
</evidence>
<dbReference type="GO" id="GO:0045892">
    <property type="term" value="P:negative regulation of DNA-templated transcription"/>
    <property type="evidence" value="ECO:0007669"/>
    <property type="project" value="InterPro"/>
</dbReference>
<evidence type="ECO:0000256" key="8">
    <source>
        <dbReference type="SAM" id="MobiDB-lite"/>
    </source>
</evidence>
<sequence>MTEDRPGGHGPEFHSARTGDAIPGATVARLPVYLRAVVAERDAGASTISSDRLAELAGVNAAKVRKDLSFLGSYGIRGVGYDVTRLMMEMSRQLGLSQDWPCVIVGAGNLGAALVNYLAGAGRGFSVAAIVDADDDKWGTHIGAVAVHSDDDLPRLVAEGAIVIGIITTPPTVAQDVADQLVAAGVSSILNFAPVVLSVPDWVLLRNVDLALELQVLSFYQGRTRPGSSPEAPPDAGSNPLDGPAASLGVSADTRLAREA</sequence>
<dbReference type="EMBL" id="JADJZA010000007">
    <property type="protein sequence ID" value="MBK9297242.1"/>
    <property type="molecule type" value="Genomic_DNA"/>
</dbReference>
<comment type="subcellular location">
    <subcellularLocation>
        <location evidence="7">Cytoplasm</location>
    </subcellularLocation>
</comment>
<dbReference type="InterPro" id="IPR036388">
    <property type="entry name" value="WH-like_DNA-bd_sf"/>
</dbReference>
<keyword evidence="1 7" id="KW-0963">Cytoplasm</keyword>
<evidence type="ECO:0000313" key="11">
    <source>
        <dbReference type="Proteomes" id="UP000727993"/>
    </source>
</evidence>
<comment type="caution">
    <text evidence="10">The sequence shown here is derived from an EMBL/GenBank/DDBJ whole genome shotgun (WGS) entry which is preliminary data.</text>
</comment>
<keyword evidence="2 7" id="KW-0678">Repressor</keyword>
<dbReference type="GO" id="GO:0005737">
    <property type="term" value="C:cytoplasm"/>
    <property type="evidence" value="ECO:0007669"/>
    <property type="project" value="UniProtKB-SubCell"/>
</dbReference>
<dbReference type="GO" id="GO:0003677">
    <property type="term" value="F:DNA binding"/>
    <property type="evidence" value="ECO:0007669"/>
    <property type="project" value="UniProtKB-UniRule"/>
</dbReference>
<evidence type="ECO:0000256" key="5">
    <source>
        <dbReference type="ARBA" id="ARBA00023125"/>
    </source>
</evidence>
<feature type="region of interest" description="Disordered" evidence="8">
    <location>
        <begin position="223"/>
        <end position="260"/>
    </location>
</feature>
<organism evidence="10 11">
    <name type="scientific">Candidatus Neomicrothrix subdominans</name>
    <dbReference type="NCBI Taxonomy" id="2954438"/>
    <lineage>
        <taxon>Bacteria</taxon>
        <taxon>Bacillati</taxon>
        <taxon>Actinomycetota</taxon>
        <taxon>Acidimicrobiia</taxon>
        <taxon>Acidimicrobiales</taxon>
        <taxon>Microthrixaceae</taxon>
        <taxon>Candidatus Neomicrothrix</taxon>
    </lineage>
</organism>
<dbReference type="GO" id="GO:0051775">
    <property type="term" value="P:response to redox state"/>
    <property type="evidence" value="ECO:0007669"/>
    <property type="project" value="InterPro"/>
</dbReference>
<dbReference type="SUPFAM" id="SSF46785">
    <property type="entry name" value="Winged helix' DNA-binding domain"/>
    <property type="match status" value="1"/>
</dbReference>
<comment type="function">
    <text evidence="7">Modulates transcription in response to changes in cellular NADH/NAD(+) redox state.</text>
</comment>
<comment type="similarity">
    <text evidence="7">Belongs to the transcriptional regulatory Rex family.</text>
</comment>
<dbReference type="InterPro" id="IPR058236">
    <property type="entry name" value="Rex_actinobacterial-type"/>
</dbReference>
<dbReference type="NCBIfam" id="NF003995">
    <property type="entry name" value="PRK05472.2-4"/>
    <property type="match status" value="1"/>
</dbReference>
<evidence type="ECO:0000259" key="9">
    <source>
        <dbReference type="SMART" id="SM00881"/>
    </source>
</evidence>
<proteinExistence type="inferred from homology"/>
<dbReference type="AlphaFoldDB" id="A0A936NBH4"/>
<dbReference type="NCBIfam" id="NF003992">
    <property type="entry name" value="PRK05472.2-1"/>
    <property type="match status" value="1"/>
</dbReference>
<dbReference type="HAMAP" id="MF_01131">
    <property type="entry name" value="Rex"/>
    <property type="match status" value="1"/>
</dbReference>
<dbReference type="InterPro" id="IPR003781">
    <property type="entry name" value="CoA-bd"/>
</dbReference>
<dbReference type="Pfam" id="PF06971">
    <property type="entry name" value="Put_DNA-bind_N"/>
    <property type="match status" value="1"/>
</dbReference>
<protein>
    <recommendedName>
        <fullName evidence="7">Redox-sensing transcriptional repressor Rex</fullName>
    </recommendedName>
</protein>
<keyword evidence="6 7" id="KW-0804">Transcription</keyword>
<dbReference type="Gene3D" id="1.10.10.10">
    <property type="entry name" value="Winged helix-like DNA-binding domain superfamily/Winged helix DNA-binding domain"/>
    <property type="match status" value="1"/>
</dbReference>
<feature type="DNA-binding region" description="H-T-H motif" evidence="7">
    <location>
        <begin position="32"/>
        <end position="71"/>
    </location>
</feature>
<keyword evidence="4 7" id="KW-0520">NAD</keyword>
<dbReference type="SMART" id="SM00881">
    <property type="entry name" value="CoA_binding"/>
    <property type="match status" value="1"/>
</dbReference>
<dbReference type="PANTHER" id="PTHR35786">
    <property type="entry name" value="REDOX-SENSING TRANSCRIPTIONAL REPRESSOR REX"/>
    <property type="match status" value="1"/>
</dbReference>
<dbReference type="InterPro" id="IPR022876">
    <property type="entry name" value="Tscrpt_rep_Rex"/>
</dbReference>
<evidence type="ECO:0000256" key="6">
    <source>
        <dbReference type="ARBA" id="ARBA00023163"/>
    </source>
</evidence>
<feature type="binding site" evidence="7">
    <location>
        <begin position="106"/>
        <end position="111"/>
    </location>
    <ligand>
        <name>NAD(+)</name>
        <dbReference type="ChEBI" id="CHEBI:57540"/>
    </ligand>
</feature>
<keyword evidence="5 7" id="KW-0238">DNA-binding</keyword>
<dbReference type="NCBIfam" id="NF003993">
    <property type="entry name" value="PRK05472.2-2"/>
    <property type="match status" value="1"/>
</dbReference>
<dbReference type="InterPro" id="IPR009718">
    <property type="entry name" value="Rex_DNA-bd_C_dom"/>
</dbReference>
<dbReference type="Proteomes" id="UP000727993">
    <property type="component" value="Unassembled WGS sequence"/>
</dbReference>